<dbReference type="Proteomes" id="UP000660708">
    <property type="component" value="Unassembled WGS sequence"/>
</dbReference>
<evidence type="ECO:0000313" key="2">
    <source>
        <dbReference type="EMBL" id="MBE0348187.1"/>
    </source>
</evidence>
<keyword evidence="1" id="KW-0812">Transmembrane</keyword>
<evidence type="ECO:0000313" key="3">
    <source>
        <dbReference type="Proteomes" id="UP000660708"/>
    </source>
</evidence>
<keyword evidence="1" id="KW-1133">Transmembrane helix</keyword>
<dbReference type="AlphaFoldDB" id="A0A8I0MY47"/>
<accession>A0A8I0MY47</accession>
<proteinExistence type="predicted"/>
<dbReference type="Gene3D" id="3.40.190.10">
    <property type="entry name" value="Periplasmic binding protein-like II"/>
    <property type="match status" value="2"/>
</dbReference>
<sequence length="276" mass="32021">MEIGGYQSYLDYCLIKVEEVALISFVKVGYFCTCLCTLLAVVSGRVASSEEHINFAIQYYPPFIIEHGAEQGLIIDVFKLFAAQYRYKINYLLYPERRSSVEIEKGTVDVRMESELWYRGITPMCWSEPLYVIEDVIVTHKQAEQFDMTDVKSHLFLGRFGYTYPQLEPYLEHDQLQRKDYYSEHDVLSVLAGGGHKAIAFTIIGKPTLRWYQLQHAHFDEKLVIQGISDVAPLQLQFGYSQKAKTLCNDFNHFLTDFKKTEQFKKILLKYGLKGQ</sequence>
<organism evidence="2 3">
    <name type="scientific">Pseudoalteromonas peptidolytica F12-50-A1</name>
    <dbReference type="NCBI Taxonomy" id="1315280"/>
    <lineage>
        <taxon>Bacteria</taxon>
        <taxon>Pseudomonadati</taxon>
        <taxon>Pseudomonadota</taxon>
        <taxon>Gammaproteobacteria</taxon>
        <taxon>Alteromonadales</taxon>
        <taxon>Pseudoalteromonadaceae</taxon>
        <taxon>Pseudoalteromonas</taxon>
    </lineage>
</organism>
<keyword evidence="3" id="KW-1185">Reference proteome</keyword>
<comment type="caution">
    <text evidence="2">The sequence shown here is derived from an EMBL/GenBank/DDBJ whole genome shotgun (WGS) entry which is preliminary data.</text>
</comment>
<dbReference type="SUPFAM" id="SSF53850">
    <property type="entry name" value="Periplasmic binding protein-like II"/>
    <property type="match status" value="1"/>
</dbReference>
<feature type="transmembrane region" description="Helical" evidence="1">
    <location>
        <begin position="20"/>
        <end position="42"/>
    </location>
</feature>
<protein>
    <submittedName>
        <fullName evidence="2">Polar amino acid transport system substrate-binding protein</fullName>
    </submittedName>
</protein>
<evidence type="ECO:0000256" key="1">
    <source>
        <dbReference type="SAM" id="Phobius"/>
    </source>
</evidence>
<gene>
    <name evidence="2" type="ORF">PPEP_a3312</name>
</gene>
<name>A0A8I0MY47_9GAMM</name>
<keyword evidence="1" id="KW-0472">Membrane</keyword>
<reference evidence="2 3" key="1">
    <citation type="submission" date="2015-06" db="EMBL/GenBank/DDBJ databases">
        <title>Genome sequence of Pseudoalteromonas peptidolytica.</title>
        <authorList>
            <person name="Xie B.-B."/>
            <person name="Rong J.-C."/>
            <person name="Qin Q.-L."/>
            <person name="Zhang Y.-Z."/>
        </authorList>
    </citation>
    <scope>NUCLEOTIDE SEQUENCE [LARGE SCALE GENOMIC DNA]</scope>
    <source>
        <strain evidence="2 3">F12-50-A1</strain>
    </source>
</reference>
<dbReference type="EMBL" id="AQHF01000030">
    <property type="protein sequence ID" value="MBE0348187.1"/>
    <property type="molecule type" value="Genomic_DNA"/>
</dbReference>